<reference evidence="1 2" key="1">
    <citation type="journal article" date="2019" name="Nat. Med.">
        <title>A library of human gut bacterial isolates paired with longitudinal multiomics data enables mechanistic microbiome research.</title>
        <authorList>
            <person name="Poyet M."/>
            <person name="Groussin M."/>
            <person name="Gibbons S.M."/>
            <person name="Avila-Pacheco J."/>
            <person name="Jiang X."/>
            <person name="Kearney S.M."/>
            <person name="Perrotta A.R."/>
            <person name="Berdy B."/>
            <person name="Zhao S."/>
            <person name="Lieberman T.D."/>
            <person name="Swanson P.K."/>
            <person name="Smith M."/>
            <person name="Roesemann S."/>
            <person name="Alexander J.E."/>
            <person name="Rich S.A."/>
            <person name="Livny J."/>
            <person name="Vlamakis H."/>
            <person name="Clish C."/>
            <person name="Bullock K."/>
            <person name="Deik A."/>
            <person name="Scott J."/>
            <person name="Pierce K.A."/>
            <person name="Xavier R.J."/>
            <person name="Alm E.J."/>
        </authorList>
    </citation>
    <scope>NUCLEOTIDE SEQUENCE [LARGE SCALE GENOMIC DNA]</scope>
    <source>
        <strain evidence="1 2">BIOML-A2</strain>
    </source>
</reference>
<evidence type="ECO:0000313" key="2">
    <source>
        <dbReference type="Proteomes" id="UP000432516"/>
    </source>
</evidence>
<feature type="non-terminal residue" evidence="1">
    <location>
        <position position="1"/>
    </location>
</feature>
<accession>A0A7K0I5Y9</accession>
<evidence type="ECO:0000313" key="1">
    <source>
        <dbReference type="EMBL" id="MRZ58059.1"/>
    </source>
</evidence>
<sequence length="59" mass="6968">YLIDDIIKEKYPDAPSIRGNFREGTGSKDYDILTLEDYQKTIRKLMDIERSKNKSELSR</sequence>
<protein>
    <submittedName>
        <fullName evidence="1">Uncharacterized protein</fullName>
    </submittedName>
</protein>
<dbReference type="EMBL" id="WKNE01000340">
    <property type="protein sequence ID" value="MRZ58059.1"/>
    <property type="molecule type" value="Genomic_DNA"/>
</dbReference>
<dbReference type="Proteomes" id="UP000432516">
    <property type="component" value="Unassembled WGS sequence"/>
</dbReference>
<proteinExistence type="predicted"/>
<dbReference type="AlphaFoldDB" id="A0A7K0I5Y9"/>
<name>A0A7K0I5Y9_PARDI</name>
<organism evidence="1 2">
    <name type="scientific">Parabacteroides distasonis</name>
    <dbReference type="NCBI Taxonomy" id="823"/>
    <lineage>
        <taxon>Bacteria</taxon>
        <taxon>Pseudomonadati</taxon>
        <taxon>Bacteroidota</taxon>
        <taxon>Bacteroidia</taxon>
        <taxon>Bacteroidales</taxon>
        <taxon>Tannerellaceae</taxon>
        <taxon>Parabacteroides</taxon>
    </lineage>
</organism>
<comment type="caution">
    <text evidence="1">The sequence shown here is derived from an EMBL/GenBank/DDBJ whole genome shotgun (WGS) entry which is preliminary data.</text>
</comment>
<gene>
    <name evidence="1" type="ORF">GKD68_25715</name>
</gene>